<keyword evidence="11" id="KW-1185">Reference proteome</keyword>
<accession>A0A1N5UBK6</accession>
<evidence type="ECO:0000256" key="5">
    <source>
        <dbReference type="ARBA" id="ARBA00022755"/>
    </source>
</evidence>
<keyword evidence="4" id="KW-0332">GMP biosynthesis</keyword>
<evidence type="ECO:0000313" key="12">
    <source>
        <dbReference type="Proteomes" id="UP000195607"/>
    </source>
</evidence>
<dbReference type="Gene3D" id="3.40.50.880">
    <property type="match status" value="1"/>
</dbReference>
<keyword evidence="2" id="KW-0436">Ligase</keyword>
<gene>
    <name evidence="10" type="ORF">CPM_0866</name>
    <name evidence="9" type="ORF">CSP5_0869</name>
</gene>
<dbReference type="PANTHER" id="PTHR11922">
    <property type="entry name" value="GMP SYNTHASE-RELATED"/>
    <property type="match status" value="1"/>
</dbReference>
<dbReference type="SUPFAM" id="SSF52317">
    <property type="entry name" value="Class I glutamine amidotransferase-like"/>
    <property type="match status" value="1"/>
</dbReference>
<evidence type="ECO:0000259" key="8">
    <source>
        <dbReference type="Pfam" id="PF00117"/>
    </source>
</evidence>
<evidence type="ECO:0000313" key="10">
    <source>
        <dbReference type="EMBL" id="SJK84713.1"/>
    </source>
</evidence>
<evidence type="ECO:0000256" key="7">
    <source>
        <dbReference type="ARBA" id="ARBA00022962"/>
    </source>
</evidence>
<dbReference type="GO" id="GO:0003921">
    <property type="term" value="F:GMP synthase activity"/>
    <property type="evidence" value="ECO:0007669"/>
    <property type="project" value="TreeGrafter"/>
</dbReference>
<keyword evidence="6" id="KW-0067">ATP-binding</keyword>
<dbReference type="Pfam" id="PF00117">
    <property type="entry name" value="GATase"/>
    <property type="match status" value="1"/>
</dbReference>
<reference evidence="9 12" key="1">
    <citation type="submission" date="2016-04" db="EMBL/GenBank/DDBJ databases">
        <authorList>
            <person name="Evans L.H."/>
            <person name="Alamgir A."/>
            <person name="Owens N."/>
            <person name="Weber N.D."/>
            <person name="Virtaneva K."/>
            <person name="Barbian K."/>
            <person name="Babar A."/>
            <person name="Rosenke K."/>
        </authorList>
    </citation>
    <scope>NUCLEOTIDE SEQUENCE [LARGE SCALE GENOMIC DNA]</scope>
    <source>
        <strain evidence="9">S5</strain>
        <strain evidence="12">S5(T) (JCM 30642 \VKM B-2941)</strain>
    </source>
</reference>
<dbReference type="STRING" id="1673428.CPM_0866"/>
<dbReference type="PANTHER" id="PTHR11922:SF2">
    <property type="entry name" value="GMP SYNTHASE [GLUTAMINE-HYDROLYZING]"/>
    <property type="match status" value="1"/>
</dbReference>
<organism evidence="9 12">
    <name type="scientific">Cuniculiplasma divulgatum</name>
    <dbReference type="NCBI Taxonomy" id="1673428"/>
    <lineage>
        <taxon>Archaea</taxon>
        <taxon>Methanobacteriati</taxon>
        <taxon>Thermoplasmatota</taxon>
        <taxon>Thermoplasmata</taxon>
        <taxon>Thermoplasmatales</taxon>
        <taxon>Cuniculiplasmataceae</taxon>
        <taxon>Cuniculiplasma</taxon>
    </lineage>
</organism>
<proteinExistence type="predicted"/>
<keyword evidence="7" id="KW-0315">Glutamine amidotransferase</keyword>
<dbReference type="EMBL" id="LT719092">
    <property type="protein sequence ID" value="SJK84713.1"/>
    <property type="molecule type" value="Genomic_DNA"/>
</dbReference>
<dbReference type="PRINTS" id="PR00097">
    <property type="entry name" value="ANTSNTHASEII"/>
</dbReference>
<dbReference type="Proteomes" id="UP000187822">
    <property type="component" value="Chromosome I"/>
</dbReference>
<sequence length="188" mass="21369">MKIYVVDNGGQWTHKEWKVLKKLGVDSEIVDNDINFEEIKDSDGWVLSGGAPSITNEIPKLGRISEILDKTSVPVFGICIGAQFMALHFKGEVRASPIPEFGKTKVNFFNQGGIFKEIPSEIVVWENHNDEILSISDDFKICSNSKNCKVQAFYSDKKSMFGVQFHPEVENTQYGTEMFKSFIEYCRR</sequence>
<dbReference type="PRINTS" id="PR00096">
    <property type="entry name" value="GATASE"/>
</dbReference>
<dbReference type="AlphaFoldDB" id="A0A1N5UBK6"/>
<feature type="domain" description="Glutamine amidotransferase" evidence="8">
    <location>
        <begin position="5"/>
        <end position="182"/>
    </location>
</feature>
<reference evidence="10" key="3">
    <citation type="submission" date="2016-06" db="EMBL/GenBank/DDBJ databases">
        <authorList>
            <person name="Olsen C.W."/>
            <person name="Carey S."/>
            <person name="Hinshaw L."/>
            <person name="Karasin A.I."/>
        </authorList>
    </citation>
    <scope>NUCLEOTIDE SEQUENCE [LARGE SCALE GENOMIC DNA]</scope>
    <source>
        <strain evidence="10">PM4</strain>
    </source>
</reference>
<evidence type="ECO:0000256" key="3">
    <source>
        <dbReference type="ARBA" id="ARBA00022741"/>
    </source>
</evidence>
<dbReference type="FunFam" id="3.40.50.880:FF:000047">
    <property type="entry name" value="GMP synthase [glutamine-hydrolyzing] subunit A"/>
    <property type="match status" value="1"/>
</dbReference>
<dbReference type="RefSeq" id="WP_021788673.1">
    <property type="nucleotide sequence ID" value="NZ_LT671858.1"/>
</dbReference>
<name>A0A1N5UBK6_9ARCH</name>
<evidence type="ECO:0000256" key="2">
    <source>
        <dbReference type="ARBA" id="ARBA00022598"/>
    </source>
</evidence>
<dbReference type="GO" id="GO:0005829">
    <property type="term" value="C:cytosol"/>
    <property type="evidence" value="ECO:0007669"/>
    <property type="project" value="TreeGrafter"/>
</dbReference>
<dbReference type="OrthoDB" id="10772at2157"/>
<keyword evidence="5" id="KW-0658">Purine biosynthesis</keyword>
<protein>
    <submittedName>
        <fullName evidence="9">GMP synthase subunit A</fullName>
    </submittedName>
</protein>
<evidence type="ECO:0000256" key="6">
    <source>
        <dbReference type="ARBA" id="ARBA00022840"/>
    </source>
</evidence>
<dbReference type="InterPro" id="IPR017926">
    <property type="entry name" value="GATASE"/>
</dbReference>
<evidence type="ECO:0000256" key="1">
    <source>
        <dbReference type="ARBA" id="ARBA00002332"/>
    </source>
</evidence>
<dbReference type="Proteomes" id="UP000195607">
    <property type="component" value="Chromosome I"/>
</dbReference>
<dbReference type="PROSITE" id="PS51273">
    <property type="entry name" value="GATASE_TYPE_1"/>
    <property type="match status" value="1"/>
</dbReference>
<dbReference type="KEGG" id="cdiv:CPM_0866"/>
<evidence type="ECO:0000256" key="4">
    <source>
        <dbReference type="ARBA" id="ARBA00022749"/>
    </source>
</evidence>
<dbReference type="NCBIfam" id="NF001975">
    <property type="entry name" value="PRK00758.1"/>
    <property type="match status" value="1"/>
</dbReference>
<dbReference type="EMBL" id="LT671858">
    <property type="protein sequence ID" value="SIM57677.1"/>
    <property type="molecule type" value="Genomic_DNA"/>
</dbReference>
<evidence type="ECO:0000313" key="9">
    <source>
        <dbReference type="EMBL" id="SIM57677.1"/>
    </source>
</evidence>
<evidence type="ECO:0000313" key="11">
    <source>
        <dbReference type="Proteomes" id="UP000187822"/>
    </source>
</evidence>
<dbReference type="GO" id="GO:0005524">
    <property type="term" value="F:ATP binding"/>
    <property type="evidence" value="ECO:0007669"/>
    <property type="project" value="UniProtKB-KW"/>
</dbReference>
<keyword evidence="3" id="KW-0547">Nucleotide-binding</keyword>
<comment type="function">
    <text evidence="1">Catalyzes the synthesis of GMP from XMP.</text>
</comment>
<reference evidence="11" key="2">
    <citation type="submission" date="2016-06" db="EMBL/GenBank/DDBJ databases">
        <authorList>
            <person name="Toshchakov V.S."/>
        </authorList>
    </citation>
    <scope>NUCLEOTIDE SEQUENCE [LARGE SCALE GENOMIC DNA]</scope>
    <source>
        <strain>PM4 (JCM 30641</strain>
        <strain evidence="11">\VKM B-2940)</strain>
    </source>
</reference>
<dbReference type="GeneID" id="41588143"/>
<dbReference type="InterPro" id="IPR029062">
    <property type="entry name" value="Class_I_gatase-like"/>
</dbReference>